<dbReference type="PANTHER" id="PTHR40079:SF4">
    <property type="entry name" value="GH26 DOMAIN-CONTAINING PROTEIN-RELATED"/>
    <property type="match status" value="1"/>
</dbReference>
<feature type="signal peptide" evidence="5">
    <location>
        <begin position="1"/>
        <end position="21"/>
    </location>
</feature>
<dbReference type="RefSeq" id="WP_081756343.1">
    <property type="nucleotide sequence ID" value="NZ_CBTK010000190.1"/>
</dbReference>
<keyword evidence="3 4" id="KW-0326">Glycosidase</keyword>
<evidence type="ECO:0000256" key="2">
    <source>
        <dbReference type="ARBA" id="ARBA00022801"/>
    </source>
</evidence>
<dbReference type="InterPro" id="IPR017853">
    <property type="entry name" value="GH"/>
</dbReference>
<comment type="caution">
    <text evidence="7">The sequence shown here is derived from an EMBL/GenBank/DDBJ whole genome shotgun (WGS) entry which is preliminary data.</text>
</comment>
<evidence type="ECO:0000256" key="3">
    <source>
        <dbReference type="ARBA" id="ARBA00023295"/>
    </source>
</evidence>
<evidence type="ECO:0000256" key="5">
    <source>
        <dbReference type="SAM" id="SignalP"/>
    </source>
</evidence>
<feature type="domain" description="GH26" evidence="6">
    <location>
        <begin position="28"/>
        <end position="350"/>
    </location>
</feature>
<dbReference type="Pfam" id="PF02156">
    <property type="entry name" value="Glyco_hydro_26"/>
    <property type="match status" value="1"/>
</dbReference>
<evidence type="ECO:0000256" key="4">
    <source>
        <dbReference type="PROSITE-ProRule" id="PRU01100"/>
    </source>
</evidence>
<dbReference type="GO" id="GO:0006080">
    <property type="term" value="P:substituted mannan metabolic process"/>
    <property type="evidence" value="ECO:0007669"/>
    <property type="project" value="InterPro"/>
</dbReference>
<evidence type="ECO:0000256" key="1">
    <source>
        <dbReference type="ARBA" id="ARBA00007754"/>
    </source>
</evidence>
<dbReference type="InterPro" id="IPR022790">
    <property type="entry name" value="GH26_dom"/>
</dbReference>
<dbReference type="EMBL" id="CBTK010000190">
    <property type="protein sequence ID" value="CDH45614.1"/>
    <property type="molecule type" value="Genomic_DNA"/>
</dbReference>
<evidence type="ECO:0000259" key="6">
    <source>
        <dbReference type="PROSITE" id="PS51764"/>
    </source>
</evidence>
<accession>A0A7U7GD65</accession>
<sequence>MRMIHLLLILATCLCGPSAHALPPEPQGETALHAEPLKLVIPDGQAYAGAYIDFGEREDTVTLEQIEHFDQLVGKQQAIVAFSSDWGNQSFPNQQLAIIANYGAVPLVYWSPWDRPVHENLPPGQRGRFDLRTILAGQWDGYIDLWATRAKEYGQPLFVSWGLEMNGEWFPWSGVFYGKGEPVEGCANCFAGPEMFKKAYRYVVDRVRAKGAANILWVWHPNNSSNPDEPWNAMASYYPGPDYADWLALSAYGSQYPTENWISVESAITAYYKKISQVDPNKPIMLGEWGVGEFPKAGDKAQWFTDFFQRAPKEFPRLRAAIFWHERWQNGDQSFSNLRVNSSAEALEAYRKGIADRFWLSRPIFK</sequence>
<dbReference type="Gene3D" id="3.20.20.80">
    <property type="entry name" value="Glycosidases"/>
    <property type="match status" value="1"/>
</dbReference>
<dbReference type="PROSITE" id="PS51764">
    <property type="entry name" value="GH26"/>
    <property type="match status" value="1"/>
</dbReference>
<gene>
    <name evidence="7" type="ORF">BN874_270007</name>
</gene>
<name>A0A7U7GD65_9GAMM</name>
<feature type="chain" id="PRO_5031404672" evidence="5">
    <location>
        <begin position="22"/>
        <end position="366"/>
    </location>
</feature>
<keyword evidence="5" id="KW-0732">Signal</keyword>
<keyword evidence="8" id="KW-1185">Reference proteome</keyword>
<feature type="active site" description="Proton donor" evidence="4">
    <location>
        <position position="164"/>
    </location>
</feature>
<dbReference type="InterPro" id="IPR000805">
    <property type="entry name" value="Glyco_hydro_26"/>
</dbReference>
<keyword evidence="2 4" id="KW-0378">Hydrolase</keyword>
<dbReference type="AlphaFoldDB" id="A0A7U7GD65"/>
<proteinExistence type="inferred from homology"/>
<dbReference type="SUPFAM" id="SSF51445">
    <property type="entry name" value="(Trans)glycosidases"/>
    <property type="match status" value="1"/>
</dbReference>
<organism evidence="7 8">
    <name type="scientific">Candidatus Contendobacter odensis Run_B_J11</name>
    <dbReference type="NCBI Taxonomy" id="1400861"/>
    <lineage>
        <taxon>Bacteria</taxon>
        <taxon>Pseudomonadati</taxon>
        <taxon>Pseudomonadota</taxon>
        <taxon>Gammaproteobacteria</taxon>
        <taxon>Candidatus Competibacteraceae</taxon>
        <taxon>Candidatus Contendibacter</taxon>
    </lineage>
</organism>
<comment type="similarity">
    <text evidence="1 4">Belongs to the glycosyl hydrolase 26 family.</text>
</comment>
<evidence type="ECO:0000313" key="7">
    <source>
        <dbReference type="EMBL" id="CDH45614.1"/>
    </source>
</evidence>
<evidence type="ECO:0000313" key="8">
    <source>
        <dbReference type="Proteomes" id="UP000019184"/>
    </source>
</evidence>
<feature type="active site" description="Nucleophile" evidence="4">
    <location>
        <position position="288"/>
    </location>
</feature>
<dbReference type="PANTHER" id="PTHR40079">
    <property type="entry name" value="MANNAN ENDO-1,4-BETA-MANNOSIDASE E-RELATED"/>
    <property type="match status" value="1"/>
</dbReference>
<reference evidence="7 8" key="1">
    <citation type="journal article" date="2014" name="ISME J.">
        <title>Candidatus Competibacter-lineage genomes retrieved from metagenomes reveal functional metabolic diversity.</title>
        <authorList>
            <person name="McIlroy S.J."/>
            <person name="Albertsen M."/>
            <person name="Andresen E.K."/>
            <person name="Saunders A.M."/>
            <person name="Kristiansen R."/>
            <person name="Stokholm-Bjerregaard M."/>
            <person name="Nielsen K.L."/>
            <person name="Nielsen P.H."/>
        </authorList>
    </citation>
    <scope>NUCLEOTIDE SEQUENCE [LARGE SCALE GENOMIC DNA]</scope>
    <source>
        <strain evidence="7 8">Run_B_J11</strain>
    </source>
</reference>
<dbReference type="GO" id="GO:0016985">
    <property type="term" value="F:mannan endo-1,4-beta-mannosidase activity"/>
    <property type="evidence" value="ECO:0007669"/>
    <property type="project" value="InterPro"/>
</dbReference>
<dbReference type="OrthoDB" id="9816550at2"/>
<protein>
    <submittedName>
        <fullName evidence="7">Beta-mannanase</fullName>
    </submittedName>
</protein>
<dbReference type="Proteomes" id="UP000019184">
    <property type="component" value="Unassembled WGS sequence"/>
</dbReference>